<keyword evidence="3 5" id="KW-0285">Flavoprotein</keyword>
<protein>
    <submittedName>
        <fullName evidence="7">GMC family oxidoreductase N-terminal domain-containing protein</fullName>
    </submittedName>
</protein>
<feature type="domain" description="Glucose-methanol-choline oxidoreductase N-terminal" evidence="6">
    <location>
        <begin position="167"/>
        <end position="190"/>
    </location>
</feature>
<dbReference type="PANTHER" id="PTHR11552">
    <property type="entry name" value="GLUCOSE-METHANOL-CHOLINE GMC OXIDOREDUCTASE"/>
    <property type="match status" value="1"/>
</dbReference>
<dbReference type="InterPro" id="IPR006311">
    <property type="entry name" value="TAT_signal"/>
</dbReference>
<dbReference type="Pfam" id="PF00732">
    <property type="entry name" value="GMC_oxred_N"/>
    <property type="match status" value="1"/>
</dbReference>
<sequence>MADSRSELLTMKPKVDNRMRPFPYASQRTTDDAQLDRLERALIAGKLDRRGFIRAAAAAGLATTGLAALADELDAVRENQAKRSASLQQAYDYIVVGTGSAGSALVGRLAAKTSASILMIEAGDWDTAPSVMDPGLWFTNLGTERDWQDVALPAPSTNNRAIPEHMGKVVGGGSSINATIWARPFKNDLAHWAEQSGDAAWGYEHGLSIYRRMENWQGKPDAHYRGKGGPVWCQPAHDPHPAALAMLAACRSLGMPVLDDLNGAREVGDGGFALMNQIIRDGRRQSMARSYLYPVLARKNVTVLVKSQVDRLVFSGTRVTGVEVRRGDGAPIRIQAKSEVILSSGGINTPKLLMLSGIGDEAQLRTHGIKTLVHAPEVGQNFQDHILHGGCIWEPNEHVPHRNSAANASGFIKSQKDLQTPDLNLVQIELPYASEVVAKQYSPPPTSWALCAGLTAPKSRGEVRLRSPNPADRPLVDARFLSHPDDVKALAYGIEVCREIGNSPAMRNFAKREVAPGKKLTGQAMDDFVRDGATTYFHQVGTCRMGKDARAVVDAKLRVNGVHNLRIADSSIMPRIPGVATMATCALIGERMAEILSKSA</sequence>
<comment type="caution">
    <text evidence="7">The sequence shown here is derived from an EMBL/GenBank/DDBJ whole genome shotgun (WGS) entry which is preliminary data.</text>
</comment>
<dbReference type="SUPFAM" id="SSF51905">
    <property type="entry name" value="FAD/NAD(P)-binding domain"/>
    <property type="match status" value="1"/>
</dbReference>
<organism evidence="7 8">
    <name type="scientific">Variovorax robiniae</name>
    <dbReference type="NCBI Taxonomy" id="1836199"/>
    <lineage>
        <taxon>Bacteria</taxon>
        <taxon>Pseudomonadati</taxon>
        <taxon>Pseudomonadota</taxon>
        <taxon>Betaproteobacteria</taxon>
        <taxon>Burkholderiales</taxon>
        <taxon>Comamonadaceae</taxon>
        <taxon>Variovorax</taxon>
    </lineage>
</organism>
<accession>A0ABU8XH66</accession>
<evidence type="ECO:0000259" key="6">
    <source>
        <dbReference type="PROSITE" id="PS00623"/>
    </source>
</evidence>
<dbReference type="PROSITE" id="PS51318">
    <property type="entry name" value="TAT"/>
    <property type="match status" value="1"/>
</dbReference>
<gene>
    <name evidence="7" type="ORF">WKW79_31935</name>
</gene>
<evidence type="ECO:0000256" key="4">
    <source>
        <dbReference type="ARBA" id="ARBA00022827"/>
    </source>
</evidence>
<comment type="similarity">
    <text evidence="2 5">Belongs to the GMC oxidoreductase family.</text>
</comment>
<evidence type="ECO:0000256" key="1">
    <source>
        <dbReference type="ARBA" id="ARBA00001974"/>
    </source>
</evidence>
<dbReference type="PIRSF" id="PIRSF000137">
    <property type="entry name" value="Alcohol_oxidase"/>
    <property type="match status" value="1"/>
</dbReference>
<dbReference type="SUPFAM" id="SSF54373">
    <property type="entry name" value="FAD-linked reductases, C-terminal domain"/>
    <property type="match status" value="1"/>
</dbReference>
<dbReference type="InterPro" id="IPR036188">
    <property type="entry name" value="FAD/NAD-bd_sf"/>
</dbReference>
<dbReference type="Gene3D" id="3.30.560.10">
    <property type="entry name" value="Glucose Oxidase, domain 3"/>
    <property type="match status" value="1"/>
</dbReference>
<reference evidence="7 8" key="1">
    <citation type="submission" date="2024-03" db="EMBL/GenBank/DDBJ databases">
        <title>Novel species of the genus Variovorax.</title>
        <authorList>
            <person name="Liu Q."/>
            <person name="Xin Y.-H."/>
        </authorList>
    </citation>
    <scope>NUCLEOTIDE SEQUENCE [LARGE SCALE GENOMIC DNA]</scope>
    <source>
        <strain evidence="7 8">KACC 18901</strain>
    </source>
</reference>
<evidence type="ECO:0000256" key="2">
    <source>
        <dbReference type="ARBA" id="ARBA00010790"/>
    </source>
</evidence>
<evidence type="ECO:0000256" key="3">
    <source>
        <dbReference type="ARBA" id="ARBA00022630"/>
    </source>
</evidence>
<evidence type="ECO:0000313" key="7">
    <source>
        <dbReference type="EMBL" id="MEJ8859215.1"/>
    </source>
</evidence>
<dbReference type="InterPro" id="IPR012132">
    <property type="entry name" value="GMC_OxRdtase"/>
</dbReference>
<keyword evidence="8" id="KW-1185">Reference proteome</keyword>
<dbReference type="Gene3D" id="3.50.50.60">
    <property type="entry name" value="FAD/NAD(P)-binding domain"/>
    <property type="match status" value="1"/>
</dbReference>
<evidence type="ECO:0000256" key="5">
    <source>
        <dbReference type="RuleBase" id="RU003968"/>
    </source>
</evidence>
<dbReference type="Proteomes" id="UP001367030">
    <property type="component" value="Unassembled WGS sequence"/>
</dbReference>
<dbReference type="Pfam" id="PF05199">
    <property type="entry name" value="GMC_oxred_C"/>
    <property type="match status" value="1"/>
</dbReference>
<dbReference type="RefSeq" id="WP_340339257.1">
    <property type="nucleotide sequence ID" value="NZ_JBBKZS010000025.1"/>
</dbReference>
<evidence type="ECO:0000313" key="8">
    <source>
        <dbReference type="Proteomes" id="UP001367030"/>
    </source>
</evidence>
<dbReference type="PROSITE" id="PS00623">
    <property type="entry name" value="GMC_OXRED_1"/>
    <property type="match status" value="1"/>
</dbReference>
<comment type="cofactor">
    <cofactor evidence="1">
        <name>FAD</name>
        <dbReference type="ChEBI" id="CHEBI:57692"/>
    </cofactor>
</comment>
<proteinExistence type="inferred from homology"/>
<keyword evidence="4 5" id="KW-0274">FAD</keyword>
<dbReference type="InterPro" id="IPR007867">
    <property type="entry name" value="GMC_OxRtase_C"/>
</dbReference>
<dbReference type="EMBL" id="JBBKZS010000025">
    <property type="protein sequence ID" value="MEJ8859215.1"/>
    <property type="molecule type" value="Genomic_DNA"/>
</dbReference>
<dbReference type="InterPro" id="IPR000172">
    <property type="entry name" value="GMC_OxRdtase_N"/>
</dbReference>
<dbReference type="PANTHER" id="PTHR11552:SF147">
    <property type="entry name" value="CHOLINE DEHYDROGENASE, MITOCHONDRIAL"/>
    <property type="match status" value="1"/>
</dbReference>
<name>A0ABU8XH66_9BURK</name>